<gene>
    <name evidence="2" type="ORF">SAMN05421858_3737</name>
</gene>
<dbReference type="OrthoDB" id="350722at2157"/>
<reference evidence="3" key="1">
    <citation type="submission" date="2017-01" db="EMBL/GenBank/DDBJ databases">
        <authorList>
            <person name="Varghese N."/>
            <person name="Submissions S."/>
        </authorList>
    </citation>
    <scope>NUCLEOTIDE SEQUENCE [LARGE SCALE GENOMIC DNA]</scope>
    <source>
        <strain evidence="3">CGMCC 1.7737</strain>
    </source>
</reference>
<name>A0A1N7DLR5_9EURY</name>
<dbReference type="EMBL" id="FTNO01000004">
    <property type="protein sequence ID" value="SIR76792.1"/>
    <property type="molecule type" value="Genomic_DNA"/>
</dbReference>
<keyword evidence="3" id="KW-1185">Reference proteome</keyword>
<evidence type="ECO:0000256" key="1">
    <source>
        <dbReference type="SAM" id="Coils"/>
    </source>
</evidence>
<accession>A0A1N7DLR5</accession>
<sequence length="73" mass="8373">MSESREELLQKVNEKLAVQATTQEGRELAGLLHATIQTLGEEIDSLEEQLDDAKNQLEEVEGSEQKRKWYSDR</sequence>
<evidence type="ECO:0000313" key="2">
    <source>
        <dbReference type="EMBL" id="SIR76792.1"/>
    </source>
</evidence>
<keyword evidence="1" id="KW-0175">Coiled coil</keyword>
<evidence type="ECO:0000313" key="3">
    <source>
        <dbReference type="Proteomes" id="UP000186914"/>
    </source>
</evidence>
<dbReference type="RefSeq" id="WP_076431577.1">
    <property type="nucleotide sequence ID" value="NZ_FTNO01000004.1"/>
</dbReference>
<dbReference type="Proteomes" id="UP000186914">
    <property type="component" value="Unassembled WGS sequence"/>
</dbReference>
<feature type="coiled-coil region" evidence="1">
    <location>
        <begin position="36"/>
        <end position="66"/>
    </location>
</feature>
<proteinExistence type="predicted"/>
<dbReference type="AlphaFoldDB" id="A0A1N7DLR5"/>
<protein>
    <submittedName>
        <fullName evidence="2">Uncharacterized protein</fullName>
    </submittedName>
</protein>
<organism evidence="2 3">
    <name type="scientific">Haladaptatus litoreus</name>
    <dbReference type="NCBI Taxonomy" id="553468"/>
    <lineage>
        <taxon>Archaea</taxon>
        <taxon>Methanobacteriati</taxon>
        <taxon>Methanobacteriota</taxon>
        <taxon>Stenosarchaea group</taxon>
        <taxon>Halobacteria</taxon>
        <taxon>Halobacteriales</taxon>
        <taxon>Haladaptataceae</taxon>
        <taxon>Haladaptatus</taxon>
    </lineage>
</organism>